<feature type="active site" evidence="9">
    <location>
        <position position="304"/>
    </location>
</feature>
<evidence type="ECO:0000256" key="2">
    <source>
        <dbReference type="ARBA" id="ARBA00004936"/>
    </source>
</evidence>
<dbReference type="InterPro" id="IPR050448">
    <property type="entry name" value="OpgB/LTA_synthase_biosynth"/>
</dbReference>
<evidence type="ECO:0000256" key="7">
    <source>
        <dbReference type="ARBA" id="ARBA00023136"/>
    </source>
</evidence>
<evidence type="ECO:0000256" key="10">
    <source>
        <dbReference type="PIRSR" id="PIRSR005091-2"/>
    </source>
</evidence>
<evidence type="ECO:0000313" key="15">
    <source>
        <dbReference type="Proteomes" id="UP000678228"/>
    </source>
</evidence>
<dbReference type="Proteomes" id="UP000678228">
    <property type="component" value="Unassembled WGS sequence"/>
</dbReference>
<keyword evidence="10" id="KW-0479">Metal-binding</keyword>
<comment type="subcellular location">
    <subcellularLocation>
        <location evidence="1">Cell membrane</location>
        <topology evidence="1">Multi-pass membrane protein</topology>
    </subcellularLocation>
</comment>
<dbReference type="RefSeq" id="WP_210597289.1">
    <property type="nucleotide sequence ID" value="NZ_JAGKSQ010000004.1"/>
</dbReference>
<feature type="binding site" evidence="11">
    <location>
        <position position="304"/>
    </location>
    <ligand>
        <name>Mn(2+)</name>
        <dbReference type="ChEBI" id="CHEBI:29035"/>
    </ligand>
</feature>
<dbReference type="InterPro" id="IPR017850">
    <property type="entry name" value="Alkaline_phosphatase_core_sf"/>
</dbReference>
<dbReference type="InterPro" id="IPR012160">
    <property type="entry name" value="LtaS-like"/>
</dbReference>
<proteinExistence type="inferred from homology"/>
<sequence length="666" mass="75830">MKTELIKNQRITTSFAFFFFCAVGLLWLKTYFVQLTQFELGIDNATQQFLLFLNPLGSSLLFLSLGLLFKGRKQYLSVIIIGLLMSLLLYANVLYYRFFNDFITLPTLAQTQNFGNVSGSIATLLKPWDIFFFADVILLIILFSMKSNRIEIKRITRIKVVALIMIALSISGINLAIAEKDRPELLTRGFDRTYIVKYLGMYNYTIYDAVESTKASSQRVLADSNDITIVRDFTQKNYAEPNPDYFGIGKGMNVIYVHMESIQNFLIDYELHGEEVTPFLNSLTNEENTLYFNNFFHQTAQGKTADAEFMVANSLYGLPQGAAFTTKGLNTYQAAPAILGQQGYTSAVLHGNNGTFWNRNEIYKSLGYDKFFDSSYYEMNPEDLADYGLMDKPFFEQSKAYLNSLPQPFYANFITVTHHYPFTIDEEDATIAKHTTGSKTVNNYFQTARYADEALEQFFNDLKEAGLYDNSIIIMYGDHYGISTNHNKAMADVIGKEVTPFESAGLQRTPLFIRVPGMEGGLNEEYMGQIDLLPTLLHLLGAETKDYVHFGTDVLSDKHNDLIPFRNGDFVSPTITSAEGIYYDSTTGIELEEDRFEEAQLLQDKVQETLALSDMVVNGDLLRFYTPDHFTPVDRTDYNYIRVYHEDTDGFGEQNSDPILGNERIR</sequence>
<evidence type="ECO:0000256" key="12">
    <source>
        <dbReference type="SAM" id="Phobius"/>
    </source>
</evidence>
<evidence type="ECO:0000256" key="11">
    <source>
        <dbReference type="PIRSR" id="PIRSR005091-3"/>
    </source>
</evidence>
<evidence type="ECO:0000256" key="5">
    <source>
        <dbReference type="ARBA" id="ARBA00022692"/>
    </source>
</evidence>
<feature type="transmembrane region" description="Helical" evidence="12">
    <location>
        <begin position="160"/>
        <end position="178"/>
    </location>
</feature>
<evidence type="ECO:0000259" key="13">
    <source>
        <dbReference type="Pfam" id="PF00884"/>
    </source>
</evidence>
<keyword evidence="4 8" id="KW-1003">Cell membrane</keyword>
<protein>
    <submittedName>
        <fullName evidence="14">LTA synthase family protein</fullName>
    </submittedName>
</protein>
<evidence type="ECO:0000256" key="1">
    <source>
        <dbReference type="ARBA" id="ARBA00004651"/>
    </source>
</evidence>
<feature type="domain" description="Sulfatase N-terminal" evidence="13">
    <location>
        <begin position="253"/>
        <end position="542"/>
    </location>
</feature>
<gene>
    <name evidence="14" type="ORF">J7W16_10595</name>
</gene>
<evidence type="ECO:0000256" key="9">
    <source>
        <dbReference type="PIRSR" id="PIRSR005091-1"/>
    </source>
</evidence>
<dbReference type="EMBL" id="JAGKSQ010000004">
    <property type="protein sequence ID" value="MBP3951585.1"/>
    <property type="molecule type" value="Genomic_DNA"/>
</dbReference>
<dbReference type="InterPro" id="IPR000917">
    <property type="entry name" value="Sulfatase_N"/>
</dbReference>
<feature type="transmembrane region" description="Helical" evidence="12">
    <location>
        <begin position="12"/>
        <end position="29"/>
    </location>
</feature>
<keyword evidence="5 12" id="KW-0812">Transmembrane</keyword>
<comment type="caution">
    <text evidence="14">The sequence shown here is derived from an EMBL/GenBank/DDBJ whole genome shotgun (WGS) entry which is preliminary data.</text>
</comment>
<dbReference type="AlphaFoldDB" id="A0A940WZE2"/>
<keyword evidence="10" id="KW-0464">Manganese</keyword>
<evidence type="ECO:0000256" key="6">
    <source>
        <dbReference type="ARBA" id="ARBA00022989"/>
    </source>
</evidence>
<accession>A0A940WZE2</accession>
<organism evidence="14 15">
    <name type="scientific">Halalkalibacter suaedae</name>
    <dbReference type="NCBI Taxonomy" id="2822140"/>
    <lineage>
        <taxon>Bacteria</taxon>
        <taxon>Bacillati</taxon>
        <taxon>Bacillota</taxon>
        <taxon>Bacilli</taxon>
        <taxon>Bacillales</taxon>
        <taxon>Bacillaceae</taxon>
        <taxon>Halalkalibacter</taxon>
    </lineage>
</organism>
<dbReference type="Pfam" id="PF00884">
    <property type="entry name" value="Sulfatase"/>
    <property type="match status" value="1"/>
</dbReference>
<dbReference type="PANTHER" id="PTHR47371:SF3">
    <property type="entry name" value="PHOSPHOGLYCEROL TRANSFERASE I"/>
    <property type="match status" value="1"/>
</dbReference>
<feature type="binding site" evidence="10">
    <location>
        <position position="419"/>
    </location>
    <ligand>
        <name>substrate</name>
    </ligand>
</feature>
<reference evidence="14" key="1">
    <citation type="submission" date="2021-03" db="EMBL/GenBank/DDBJ databases">
        <title>Bacillus suaedae sp. nov., isolated from Suaeda aralocaspica.</title>
        <authorList>
            <person name="Lei R.F.R."/>
        </authorList>
    </citation>
    <scope>NUCLEOTIDE SEQUENCE</scope>
    <source>
        <strain evidence="14">YZJH907-2</strain>
    </source>
</reference>
<evidence type="ECO:0000313" key="14">
    <source>
        <dbReference type="EMBL" id="MBP3951585.1"/>
    </source>
</evidence>
<feature type="transmembrane region" description="Helical" evidence="12">
    <location>
        <begin position="76"/>
        <end position="98"/>
    </location>
</feature>
<feature type="binding site" evidence="11">
    <location>
        <position position="478"/>
    </location>
    <ligand>
        <name>Mn(2+)</name>
        <dbReference type="ChEBI" id="CHEBI:29035"/>
    </ligand>
</feature>
<dbReference type="Gene3D" id="3.40.720.10">
    <property type="entry name" value="Alkaline Phosphatase, subunit A"/>
    <property type="match status" value="1"/>
</dbReference>
<feature type="transmembrane region" description="Helical" evidence="12">
    <location>
        <begin position="130"/>
        <end position="148"/>
    </location>
</feature>
<dbReference type="CDD" id="cd16015">
    <property type="entry name" value="LTA_synthase"/>
    <property type="match status" value="1"/>
</dbReference>
<evidence type="ECO:0000256" key="4">
    <source>
        <dbReference type="ARBA" id="ARBA00022475"/>
    </source>
</evidence>
<dbReference type="Gene3D" id="3.30.1120.170">
    <property type="match status" value="1"/>
</dbReference>
<keyword evidence="15" id="KW-1185">Reference proteome</keyword>
<feature type="binding site" evidence="11">
    <location>
        <position position="479"/>
    </location>
    <ligand>
        <name>Mn(2+)</name>
        <dbReference type="ChEBI" id="CHEBI:29035"/>
    </ligand>
</feature>
<keyword evidence="6 12" id="KW-1133">Transmembrane helix</keyword>
<evidence type="ECO:0000256" key="8">
    <source>
        <dbReference type="PIRNR" id="PIRNR005091"/>
    </source>
</evidence>
<evidence type="ECO:0000256" key="3">
    <source>
        <dbReference type="ARBA" id="ARBA00009983"/>
    </source>
</evidence>
<comment type="similarity">
    <text evidence="3 8">Belongs to the LTA synthase family.</text>
</comment>
<dbReference type="PANTHER" id="PTHR47371">
    <property type="entry name" value="LIPOTEICHOIC ACID SYNTHASE"/>
    <property type="match status" value="1"/>
</dbReference>
<dbReference type="GO" id="GO:0005886">
    <property type="term" value="C:plasma membrane"/>
    <property type="evidence" value="ECO:0007669"/>
    <property type="project" value="UniProtKB-SubCell"/>
</dbReference>
<keyword evidence="7 8" id="KW-0472">Membrane</keyword>
<feature type="transmembrane region" description="Helical" evidence="12">
    <location>
        <begin position="49"/>
        <end position="69"/>
    </location>
</feature>
<dbReference type="PIRSF" id="PIRSF005091">
    <property type="entry name" value="Mmb_sulf_HI1246"/>
    <property type="match status" value="1"/>
</dbReference>
<dbReference type="SUPFAM" id="SSF53649">
    <property type="entry name" value="Alkaline phosphatase-like"/>
    <property type="match status" value="1"/>
</dbReference>
<name>A0A940WZE2_9BACI</name>
<dbReference type="GO" id="GO:0046872">
    <property type="term" value="F:metal ion binding"/>
    <property type="evidence" value="ECO:0007669"/>
    <property type="project" value="UniProtKB-KW"/>
</dbReference>
<feature type="binding site" evidence="11">
    <location>
        <position position="260"/>
    </location>
    <ligand>
        <name>Mn(2+)</name>
        <dbReference type="ChEBI" id="CHEBI:29035"/>
    </ligand>
</feature>
<comment type="pathway">
    <text evidence="2">Cell wall biogenesis; lipoteichoic acid biosynthesis.</text>
</comment>